<evidence type="ECO:0000259" key="7">
    <source>
        <dbReference type="PROSITE" id="PS51007"/>
    </source>
</evidence>
<dbReference type="STRING" id="1349421.OI18_06915"/>
<dbReference type="InterPro" id="IPR032858">
    <property type="entry name" value="CcoP_N"/>
</dbReference>
<evidence type="ECO:0000256" key="2">
    <source>
        <dbReference type="ARBA" id="ARBA00022723"/>
    </source>
</evidence>
<dbReference type="PANTHER" id="PTHR33751:SF1">
    <property type="entry name" value="CBB3-TYPE CYTOCHROME C OXIDASE SUBUNIT FIXP"/>
    <property type="match status" value="1"/>
</dbReference>
<dbReference type="PROSITE" id="PS51007">
    <property type="entry name" value="CYTC"/>
    <property type="match status" value="1"/>
</dbReference>
<keyword evidence="9" id="KW-1185">Reference proteome</keyword>
<sequence length="282" mass="31047">MSSPAMAQETANASPVTEVASAATNYGGLEKMVFFSLVGVIAVELVTIFYFIYNLRLLIQKEKVSTAADASPETTKIPRVSLWSKLNNFKPAEQEADITLHHEYDGIRELDNRLPPWWLYGFYLCIVFAAIYLWRYHVSHSAPSSKEEYEIAVTKAAADKEAYLAKTASKVDENSVVMLDAGGIAAGQAAFLTNCAACHGRQGEGGVGPNLTDEYWLHGGKINDVFKTIKYGVPEKGMRAWNEDMSPVQLAQLSSYIKSLAGTKPPNAKEQQGELYKEPDPQ</sequence>
<dbReference type="PANTHER" id="PTHR33751">
    <property type="entry name" value="CBB3-TYPE CYTOCHROME C OXIDASE SUBUNIT FIXP"/>
    <property type="match status" value="1"/>
</dbReference>
<gene>
    <name evidence="8" type="ORF">OI18_06915</name>
</gene>
<dbReference type="Gene3D" id="6.10.280.130">
    <property type="match status" value="1"/>
</dbReference>
<dbReference type="AlphaFoldDB" id="A0A0C1LJ12"/>
<dbReference type="InterPro" id="IPR009056">
    <property type="entry name" value="Cyt_c-like_dom"/>
</dbReference>
<keyword evidence="6" id="KW-1133">Transmembrane helix</keyword>
<dbReference type="GO" id="GO:0046872">
    <property type="term" value="F:metal ion binding"/>
    <property type="evidence" value="ECO:0007669"/>
    <property type="project" value="UniProtKB-KW"/>
</dbReference>
<reference evidence="8 9" key="1">
    <citation type="submission" date="2014-11" db="EMBL/GenBank/DDBJ databases">
        <title>Genome sequence of Flavihumibacter solisilvae 3-3.</title>
        <authorList>
            <person name="Zhou G."/>
            <person name="Li M."/>
            <person name="Wang G."/>
        </authorList>
    </citation>
    <scope>NUCLEOTIDE SEQUENCE [LARGE SCALE GENOMIC DNA]</scope>
    <source>
        <strain evidence="8 9">3-3</strain>
    </source>
</reference>
<keyword evidence="6" id="KW-0472">Membrane</keyword>
<evidence type="ECO:0000256" key="6">
    <source>
        <dbReference type="SAM" id="Phobius"/>
    </source>
</evidence>
<organism evidence="8 9">
    <name type="scientific">Flavihumibacter solisilvae</name>
    <dbReference type="NCBI Taxonomy" id="1349421"/>
    <lineage>
        <taxon>Bacteria</taxon>
        <taxon>Pseudomonadati</taxon>
        <taxon>Bacteroidota</taxon>
        <taxon>Chitinophagia</taxon>
        <taxon>Chitinophagales</taxon>
        <taxon>Chitinophagaceae</taxon>
        <taxon>Flavihumibacter</taxon>
    </lineage>
</organism>
<feature type="region of interest" description="Disordered" evidence="5">
    <location>
        <begin position="261"/>
        <end position="282"/>
    </location>
</feature>
<dbReference type="InterPro" id="IPR038414">
    <property type="entry name" value="CcoP_N_sf"/>
</dbReference>
<proteinExistence type="predicted"/>
<dbReference type="GO" id="GO:0020037">
    <property type="term" value="F:heme binding"/>
    <property type="evidence" value="ECO:0007669"/>
    <property type="project" value="InterPro"/>
</dbReference>
<accession>A0A0C1LJ12</accession>
<feature type="transmembrane region" description="Helical" evidence="6">
    <location>
        <begin position="32"/>
        <end position="53"/>
    </location>
</feature>
<evidence type="ECO:0000256" key="4">
    <source>
        <dbReference type="PROSITE-ProRule" id="PRU00433"/>
    </source>
</evidence>
<dbReference type="SUPFAM" id="SSF46626">
    <property type="entry name" value="Cytochrome c"/>
    <property type="match status" value="1"/>
</dbReference>
<evidence type="ECO:0000313" key="9">
    <source>
        <dbReference type="Proteomes" id="UP000031408"/>
    </source>
</evidence>
<dbReference type="InterPro" id="IPR050597">
    <property type="entry name" value="Cytochrome_c_Oxidase_Subunit"/>
</dbReference>
<keyword evidence="3 4" id="KW-0408">Iron</keyword>
<name>A0A0C1LJ12_9BACT</name>
<feature type="transmembrane region" description="Helical" evidence="6">
    <location>
        <begin position="117"/>
        <end position="134"/>
    </location>
</feature>
<evidence type="ECO:0000256" key="1">
    <source>
        <dbReference type="ARBA" id="ARBA00022617"/>
    </source>
</evidence>
<dbReference type="Pfam" id="PF13442">
    <property type="entry name" value="Cytochrome_CBB3"/>
    <property type="match status" value="1"/>
</dbReference>
<feature type="compositionally biased region" description="Basic and acidic residues" evidence="5">
    <location>
        <begin position="271"/>
        <end position="282"/>
    </location>
</feature>
<dbReference type="InterPro" id="IPR036909">
    <property type="entry name" value="Cyt_c-like_dom_sf"/>
</dbReference>
<keyword evidence="6" id="KW-0812">Transmembrane</keyword>
<feature type="domain" description="Cytochrome c" evidence="7">
    <location>
        <begin position="182"/>
        <end position="261"/>
    </location>
</feature>
<dbReference type="GO" id="GO:0009055">
    <property type="term" value="F:electron transfer activity"/>
    <property type="evidence" value="ECO:0007669"/>
    <property type="project" value="InterPro"/>
</dbReference>
<dbReference type="Proteomes" id="UP000031408">
    <property type="component" value="Unassembled WGS sequence"/>
</dbReference>
<protein>
    <recommendedName>
        <fullName evidence="7">Cytochrome c domain-containing protein</fullName>
    </recommendedName>
</protein>
<dbReference type="Gene3D" id="1.10.760.10">
    <property type="entry name" value="Cytochrome c-like domain"/>
    <property type="match status" value="1"/>
</dbReference>
<keyword evidence="2 4" id="KW-0479">Metal-binding</keyword>
<comment type="caution">
    <text evidence="8">The sequence shown here is derived from an EMBL/GenBank/DDBJ whole genome shotgun (WGS) entry which is preliminary data.</text>
</comment>
<dbReference type="Pfam" id="PF14715">
    <property type="entry name" value="FixP_N"/>
    <property type="match status" value="1"/>
</dbReference>
<evidence type="ECO:0000256" key="3">
    <source>
        <dbReference type="ARBA" id="ARBA00023004"/>
    </source>
</evidence>
<evidence type="ECO:0000313" key="8">
    <source>
        <dbReference type="EMBL" id="KIC95388.1"/>
    </source>
</evidence>
<keyword evidence="1 4" id="KW-0349">Heme</keyword>
<dbReference type="EMBL" id="JSVC01000007">
    <property type="protein sequence ID" value="KIC95388.1"/>
    <property type="molecule type" value="Genomic_DNA"/>
</dbReference>
<evidence type="ECO:0000256" key="5">
    <source>
        <dbReference type="SAM" id="MobiDB-lite"/>
    </source>
</evidence>